<feature type="domain" description="MyTH4" evidence="2">
    <location>
        <begin position="50"/>
        <end position="202"/>
    </location>
</feature>
<keyword evidence="4" id="KW-1185">Reference proteome</keyword>
<evidence type="ECO:0000259" key="1">
    <source>
        <dbReference type="PROSITE" id="PS50238"/>
    </source>
</evidence>
<name>A0A4Q0A2F6_9FUNG</name>
<dbReference type="STRING" id="215637.A0A4Q0A2F6"/>
<feature type="non-terminal residue" evidence="3">
    <location>
        <position position="396"/>
    </location>
</feature>
<evidence type="ECO:0000259" key="2">
    <source>
        <dbReference type="PROSITE" id="PS51016"/>
    </source>
</evidence>
<dbReference type="PANTHER" id="PTHR45876">
    <property type="entry name" value="FI04035P"/>
    <property type="match status" value="1"/>
</dbReference>
<dbReference type="SUPFAM" id="SSF48350">
    <property type="entry name" value="GTPase activation domain, GAP"/>
    <property type="match status" value="1"/>
</dbReference>
<dbReference type="Proteomes" id="UP000268162">
    <property type="component" value="Unassembled WGS sequence"/>
</dbReference>
<feature type="domain" description="Rho-GAP" evidence="1">
    <location>
        <begin position="213"/>
        <end position="396"/>
    </location>
</feature>
<evidence type="ECO:0000313" key="3">
    <source>
        <dbReference type="EMBL" id="RKP39360.1"/>
    </source>
</evidence>
<feature type="non-terminal residue" evidence="3">
    <location>
        <position position="1"/>
    </location>
</feature>
<sequence length="396" mass="45592">SPTIYRHTVPDELKSDTSRFRIDSFARTYFATHKRGLFRRKVPLKDMLRFSPNSLHKPLIRLAKDYRRDALKCFKVIQRVMGDRNRSATAADDTDIQWLLDRAIGTAPLRDEIYVQLCKQLTGNPRPESIFRGWLLACVVVQFFPPTTHFEDYLKSFIQLHFDSELQRIDVLSRFTFMKLQKSIRQGPMSKTPSIREISHAKQAPFCPSIFGESLDFIMQNAEAVDTELGIPRILTFLTDIILQLNGPKSEGIFRIPGDVDQVNRLRHRLDTGDYTPPAEISDPNIPASLFKLWLRDLHDPLIPGQFYHHCVNSPQDPDEILKIMTNIKGIRLRVADYVIQFLQVFAQPENSRLSKMNISNLAVVFAPIFLRCPSNNLKQAVVNSQSEQLFVKNLL</sequence>
<dbReference type="PROSITE" id="PS50238">
    <property type="entry name" value="RHOGAP"/>
    <property type="match status" value="1"/>
</dbReference>
<organism evidence="3 4">
    <name type="scientific">Dimargaris cristalligena</name>
    <dbReference type="NCBI Taxonomy" id="215637"/>
    <lineage>
        <taxon>Eukaryota</taxon>
        <taxon>Fungi</taxon>
        <taxon>Fungi incertae sedis</taxon>
        <taxon>Zoopagomycota</taxon>
        <taxon>Kickxellomycotina</taxon>
        <taxon>Dimargaritomycetes</taxon>
        <taxon>Dimargaritales</taxon>
        <taxon>Dimargaritaceae</taxon>
        <taxon>Dimargaris</taxon>
    </lineage>
</organism>
<dbReference type="GO" id="GO:0005737">
    <property type="term" value="C:cytoplasm"/>
    <property type="evidence" value="ECO:0007669"/>
    <property type="project" value="TreeGrafter"/>
</dbReference>
<dbReference type="InterPro" id="IPR000198">
    <property type="entry name" value="RhoGAP_dom"/>
</dbReference>
<proteinExistence type="predicted"/>
<dbReference type="InterPro" id="IPR038185">
    <property type="entry name" value="MyTH4_dom_sf"/>
</dbReference>
<dbReference type="Gene3D" id="1.25.40.530">
    <property type="entry name" value="MyTH4 domain"/>
    <property type="match status" value="1"/>
</dbReference>
<dbReference type="InterPro" id="IPR000857">
    <property type="entry name" value="MyTH4_dom"/>
</dbReference>
<dbReference type="InterPro" id="IPR008936">
    <property type="entry name" value="Rho_GTPase_activation_prot"/>
</dbReference>
<dbReference type="AlphaFoldDB" id="A0A4Q0A2F6"/>
<dbReference type="GO" id="GO:0005096">
    <property type="term" value="F:GTPase activator activity"/>
    <property type="evidence" value="ECO:0007669"/>
    <property type="project" value="TreeGrafter"/>
</dbReference>
<accession>A0A4Q0A2F6</accession>
<dbReference type="Pfam" id="PF00784">
    <property type="entry name" value="MyTH4"/>
    <property type="match status" value="1"/>
</dbReference>
<dbReference type="SMART" id="SM00139">
    <property type="entry name" value="MyTH4"/>
    <property type="match status" value="1"/>
</dbReference>
<dbReference type="GO" id="GO:0005856">
    <property type="term" value="C:cytoskeleton"/>
    <property type="evidence" value="ECO:0007669"/>
    <property type="project" value="InterPro"/>
</dbReference>
<dbReference type="PANTHER" id="PTHR45876:SF8">
    <property type="entry name" value="FI04035P"/>
    <property type="match status" value="1"/>
</dbReference>
<dbReference type="SMART" id="SM00324">
    <property type="entry name" value="RhoGAP"/>
    <property type="match status" value="1"/>
</dbReference>
<dbReference type="EMBL" id="ML002276">
    <property type="protein sequence ID" value="RKP39360.1"/>
    <property type="molecule type" value="Genomic_DNA"/>
</dbReference>
<reference evidence="4" key="1">
    <citation type="journal article" date="2018" name="Nat. Microbiol.">
        <title>Leveraging single-cell genomics to expand the fungal tree of life.</title>
        <authorList>
            <person name="Ahrendt S.R."/>
            <person name="Quandt C.A."/>
            <person name="Ciobanu D."/>
            <person name="Clum A."/>
            <person name="Salamov A."/>
            <person name="Andreopoulos B."/>
            <person name="Cheng J.F."/>
            <person name="Woyke T."/>
            <person name="Pelin A."/>
            <person name="Henrissat B."/>
            <person name="Reynolds N.K."/>
            <person name="Benny G.L."/>
            <person name="Smith M.E."/>
            <person name="James T.Y."/>
            <person name="Grigoriev I.V."/>
        </authorList>
    </citation>
    <scope>NUCLEOTIDE SEQUENCE [LARGE SCALE GENOMIC DNA]</scope>
    <source>
        <strain evidence="4">RSA 468</strain>
    </source>
</reference>
<dbReference type="Pfam" id="PF00620">
    <property type="entry name" value="RhoGAP"/>
    <property type="match status" value="1"/>
</dbReference>
<protein>
    <submittedName>
        <fullName evidence="3">Rho GTPase activation protein</fullName>
    </submittedName>
</protein>
<gene>
    <name evidence="3" type="ORF">BJ085DRAFT_5184</name>
</gene>
<dbReference type="GO" id="GO:0007165">
    <property type="term" value="P:signal transduction"/>
    <property type="evidence" value="ECO:0007669"/>
    <property type="project" value="InterPro"/>
</dbReference>
<dbReference type="PROSITE" id="PS51016">
    <property type="entry name" value="MYTH4"/>
    <property type="match status" value="1"/>
</dbReference>
<evidence type="ECO:0000313" key="4">
    <source>
        <dbReference type="Proteomes" id="UP000268162"/>
    </source>
</evidence>
<dbReference type="Gene3D" id="1.10.555.10">
    <property type="entry name" value="Rho GTPase activation protein"/>
    <property type="match status" value="1"/>
</dbReference>